<dbReference type="InterPro" id="IPR005467">
    <property type="entry name" value="His_kinase_dom"/>
</dbReference>
<dbReference type="InterPro" id="IPR003594">
    <property type="entry name" value="HATPase_dom"/>
</dbReference>
<reference evidence="8 9" key="1">
    <citation type="journal article" date="2018" name="Arch. Microbiol.">
        <title>New insights into the metabolic potential of the phototrophic purple bacterium Rhodopila globiformis DSM 161(T) from its draft genome sequence and evidence for a vanadium-dependent nitrogenase.</title>
        <authorList>
            <person name="Imhoff J.F."/>
            <person name="Rahn T."/>
            <person name="Kunzel S."/>
            <person name="Neulinger S.C."/>
        </authorList>
    </citation>
    <scope>NUCLEOTIDE SEQUENCE [LARGE SCALE GENOMIC DNA]</scope>
    <source>
        <strain evidence="8 9">DSM 16996</strain>
    </source>
</reference>
<keyword evidence="9" id="KW-1185">Reference proteome</keyword>
<dbReference type="Pfam" id="PF02518">
    <property type="entry name" value="HATPase_c"/>
    <property type="match status" value="1"/>
</dbReference>
<dbReference type="InterPro" id="IPR036890">
    <property type="entry name" value="HATPase_C_sf"/>
</dbReference>
<dbReference type="InterPro" id="IPR013655">
    <property type="entry name" value="PAS_fold_3"/>
</dbReference>
<dbReference type="NCBIfam" id="TIGR00229">
    <property type="entry name" value="sensory_box"/>
    <property type="match status" value="4"/>
</dbReference>
<dbReference type="GO" id="GO:0000155">
    <property type="term" value="F:phosphorelay sensor kinase activity"/>
    <property type="evidence" value="ECO:0007669"/>
    <property type="project" value="InterPro"/>
</dbReference>
<dbReference type="Gene3D" id="2.10.70.100">
    <property type="match status" value="1"/>
</dbReference>
<dbReference type="RefSeq" id="WP_104508266.1">
    <property type="nucleotide sequence ID" value="NZ_JACIGC010000004.1"/>
</dbReference>
<evidence type="ECO:0000256" key="2">
    <source>
        <dbReference type="ARBA" id="ARBA00012438"/>
    </source>
</evidence>
<dbReference type="InterPro" id="IPR036097">
    <property type="entry name" value="HisK_dim/P_sf"/>
</dbReference>
<evidence type="ECO:0000256" key="5">
    <source>
        <dbReference type="ARBA" id="ARBA00022777"/>
    </source>
</evidence>
<evidence type="ECO:0000313" key="8">
    <source>
        <dbReference type="EMBL" id="PPQ30220.1"/>
    </source>
</evidence>
<dbReference type="Gene3D" id="3.30.450.20">
    <property type="entry name" value="PAS domain"/>
    <property type="match status" value="6"/>
</dbReference>
<dbReference type="InterPro" id="IPR004358">
    <property type="entry name" value="Sig_transdc_His_kin-like_C"/>
</dbReference>
<evidence type="ECO:0000313" key="9">
    <source>
        <dbReference type="Proteomes" id="UP000239089"/>
    </source>
</evidence>
<dbReference type="SUPFAM" id="SSF55785">
    <property type="entry name" value="PYP-like sensor domain (PAS domain)"/>
    <property type="match status" value="6"/>
</dbReference>
<dbReference type="Pfam" id="PF08447">
    <property type="entry name" value="PAS_3"/>
    <property type="match status" value="6"/>
</dbReference>
<evidence type="ECO:0000256" key="1">
    <source>
        <dbReference type="ARBA" id="ARBA00000085"/>
    </source>
</evidence>
<dbReference type="PROSITE" id="PS50113">
    <property type="entry name" value="PAC"/>
    <property type="match status" value="4"/>
</dbReference>
<feature type="compositionally biased region" description="Basic and acidic residues" evidence="7">
    <location>
        <begin position="26"/>
        <end position="43"/>
    </location>
</feature>
<dbReference type="SMART" id="SM00086">
    <property type="entry name" value="PAC"/>
    <property type="match status" value="6"/>
</dbReference>
<dbReference type="Proteomes" id="UP000239089">
    <property type="component" value="Unassembled WGS sequence"/>
</dbReference>
<dbReference type="InterPro" id="IPR003661">
    <property type="entry name" value="HisK_dim/P_dom"/>
</dbReference>
<dbReference type="Pfam" id="PF00512">
    <property type="entry name" value="HisKA"/>
    <property type="match status" value="1"/>
</dbReference>
<dbReference type="InterPro" id="IPR000700">
    <property type="entry name" value="PAS-assoc_C"/>
</dbReference>
<dbReference type="SMART" id="SM00387">
    <property type="entry name" value="HATPase_c"/>
    <property type="match status" value="1"/>
</dbReference>
<evidence type="ECO:0000256" key="6">
    <source>
        <dbReference type="SAM" id="Coils"/>
    </source>
</evidence>
<dbReference type="PANTHER" id="PTHR43304:SF1">
    <property type="entry name" value="PAC DOMAIN-CONTAINING PROTEIN"/>
    <property type="match status" value="1"/>
</dbReference>
<dbReference type="EMBL" id="NHSJ01000082">
    <property type="protein sequence ID" value="PPQ30220.1"/>
    <property type="molecule type" value="Genomic_DNA"/>
</dbReference>
<evidence type="ECO:0000256" key="7">
    <source>
        <dbReference type="SAM" id="MobiDB-lite"/>
    </source>
</evidence>
<gene>
    <name evidence="8" type="ORF">CCR94_12905</name>
</gene>
<keyword evidence="3" id="KW-0597">Phosphoprotein</keyword>
<proteinExistence type="predicted"/>
<comment type="caution">
    <text evidence="8">The sequence shown here is derived from an EMBL/GenBank/DDBJ whole genome shotgun (WGS) entry which is preliminary data.</text>
</comment>
<sequence length="1140" mass="125578">MRLAPGLLNRLLRRLFPAKNQPDAGAARDRSKSDRSKSDRAEGDRTEADWLRFALEAGAIGIGAFDFESGAVTASEQWREIWGLGSADAVTTDSVDAMVFEDDRAARAQAQARALDPHGSGLYEARFRIRRHNDGALRWVKSRGAVYFKQGVPVRMLGVTRDITDEMEVAAALEEKATLAEQARLRADERGLEQQRLALALEAGAIGAFEADLVANQIHLSDKLRDIWGWTSETPVKAGVLDTLVVEEDQAARNEALARAGNGRYRARFRIRRANDGALRWIDTRGQVQFDGGAPVRVLGVTRDVTDEVEAAAALEEKARLAEQARLRAEELALEQQRLALALEAGAIGTFEIDLVDDDMRLSEKNHEIWGWTGELPEKLAMLDALIVEEDLAALHEARARALSGDGLFRSRFRIRRANDGALRHVDTRARVCFDGDRPVRVFGVARDVTDDMEAAAALEEKARLAEQDRARAEQLALEQQRLKLALEAGAIGLFEVDLPDGAPVVNEKWFEIMGFAPGARVTARNVDALVLEEDRPNRRAAHLRAAEPASSGYFACRYRIHRAGDGALRWIDARGRMYFKDGAPVHVRGVHRDVTDEVEAAAALKEKAGLAERLTLLAEALPGAIYTYVRTADGHRSFSYASPNVERLLGFSPAVCQRDLTVVVERIHPEDVARMIAADESSAREPVPWRVVFRYNHPQRGAVWIEGDGKPVWRDDGVTVWHGYLQDVTARKTATRALAESEAHVRALKDERLTALEEKARLAEQLTLLASALPGAIYTFAIRPDGAGYLPYAAPQIETLLGFGPDMLSRDVGAAAARVHRDDMSDIRASIAESARSKTLWQAKCRYDHPKRGEIWLEAHARPARRDDGAMVWHGYLNDVTARETAAHALADSEARVRALRDERLAALERIAARLAHEVNQPLAAGATLLAVARRRLAPARQNGVDLEGTAQALDKAASQMLRAGQIVSRVREFSRHGEPDKTFRGLHDTIREAIASVEADASFAGLEIKTRLEAARDAVLIDRTQIAEVLVNLLRNAWQASLPAGSRVVVVASRNDDKNIITSVIDCGSGLSEDAWRHLFELFWTTKGSGMGVGLAMSKAIVEAHYGKIWPENGPAEETVLNFSLPLVDKDDISGKQE</sequence>
<dbReference type="Gene3D" id="3.30.565.10">
    <property type="entry name" value="Histidine kinase-like ATPase, C-terminal domain"/>
    <property type="match status" value="1"/>
</dbReference>
<feature type="region of interest" description="Disordered" evidence="7">
    <location>
        <begin position="21"/>
        <end position="43"/>
    </location>
</feature>
<feature type="coiled-coil region" evidence="6">
    <location>
        <begin position="732"/>
        <end position="766"/>
    </location>
</feature>
<dbReference type="Gene3D" id="1.10.287.130">
    <property type="match status" value="1"/>
</dbReference>
<dbReference type="SMART" id="SM00091">
    <property type="entry name" value="PAS"/>
    <property type="match status" value="6"/>
</dbReference>
<keyword evidence="6" id="KW-0175">Coiled coil</keyword>
<evidence type="ECO:0000256" key="4">
    <source>
        <dbReference type="ARBA" id="ARBA00022679"/>
    </source>
</evidence>
<dbReference type="CDD" id="cd00130">
    <property type="entry name" value="PAS"/>
    <property type="match status" value="2"/>
</dbReference>
<dbReference type="InterPro" id="IPR000014">
    <property type="entry name" value="PAS"/>
</dbReference>
<name>A0A2S6N6I7_9HYPH</name>
<comment type="catalytic activity">
    <reaction evidence="1">
        <text>ATP + protein L-histidine = ADP + protein N-phospho-L-histidine.</text>
        <dbReference type="EC" id="2.7.13.3"/>
    </reaction>
</comment>
<accession>A0A2S6N6I7</accession>
<feature type="coiled-coil region" evidence="6">
    <location>
        <begin position="884"/>
        <end position="911"/>
    </location>
</feature>
<keyword evidence="5" id="KW-0418">Kinase</keyword>
<evidence type="ECO:0000256" key="3">
    <source>
        <dbReference type="ARBA" id="ARBA00022553"/>
    </source>
</evidence>
<dbReference type="PRINTS" id="PR00344">
    <property type="entry name" value="BCTRLSENSOR"/>
</dbReference>
<dbReference type="CDD" id="cd00082">
    <property type="entry name" value="HisKA"/>
    <property type="match status" value="1"/>
</dbReference>
<organism evidence="8 9">
    <name type="scientific">Rhodoblastus sphagnicola</name>
    <dbReference type="NCBI Taxonomy" id="333368"/>
    <lineage>
        <taxon>Bacteria</taxon>
        <taxon>Pseudomonadati</taxon>
        <taxon>Pseudomonadota</taxon>
        <taxon>Alphaproteobacteria</taxon>
        <taxon>Hyphomicrobiales</taxon>
        <taxon>Rhodoblastaceae</taxon>
        <taxon>Rhodoblastus</taxon>
    </lineage>
</organism>
<dbReference type="SUPFAM" id="SSF55874">
    <property type="entry name" value="ATPase domain of HSP90 chaperone/DNA topoisomerase II/histidine kinase"/>
    <property type="match status" value="1"/>
</dbReference>
<dbReference type="EC" id="2.7.13.3" evidence="2"/>
<dbReference type="PROSITE" id="PS50109">
    <property type="entry name" value="HIS_KIN"/>
    <property type="match status" value="1"/>
</dbReference>
<dbReference type="OrthoDB" id="226486at2"/>
<dbReference type="PANTHER" id="PTHR43304">
    <property type="entry name" value="PHYTOCHROME-LIKE PROTEIN CPH1"/>
    <property type="match status" value="1"/>
</dbReference>
<dbReference type="SMART" id="SM00388">
    <property type="entry name" value="HisKA"/>
    <property type="match status" value="1"/>
</dbReference>
<dbReference type="SUPFAM" id="SSF47384">
    <property type="entry name" value="Homodimeric domain of signal transducing histidine kinase"/>
    <property type="match status" value="1"/>
</dbReference>
<dbReference type="InterPro" id="IPR052162">
    <property type="entry name" value="Sensor_kinase/Photoreceptor"/>
</dbReference>
<dbReference type="AlphaFoldDB" id="A0A2S6N6I7"/>
<dbReference type="InterPro" id="IPR001610">
    <property type="entry name" value="PAC"/>
</dbReference>
<keyword evidence="4" id="KW-0808">Transferase</keyword>
<dbReference type="InterPro" id="IPR035965">
    <property type="entry name" value="PAS-like_dom_sf"/>
</dbReference>
<protein>
    <recommendedName>
        <fullName evidence="2">histidine kinase</fullName>
        <ecNumber evidence="2">2.7.13.3</ecNumber>
    </recommendedName>
</protein>